<dbReference type="EMBL" id="JAEKJA010000007">
    <property type="protein sequence ID" value="MBJ3776291.1"/>
    <property type="molecule type" value="Genomic_DNA"/>
</dbReference>
<dbReference type="AlphaFoldDB" id="A0A934MHP1"/>
<proteinExistence type="predicted"/>
<evidence type="ECO:0000313" key="3">
    <source>
        <dbReference type="Proteomes" id="UP000609531"/>
    </source>
</evidence>
<protein>
    <submittedName>
        <fullName evidence="2">Dihydroxy-acid dehydratase</fullName>
    </submittedName>
</protein>
<feature type="transmembrane region" description="Helical" evidence="1">
    <location>
        <begin position="12"/>
        <end position="33"/>
    </location>
</feature>
<keyword evidence="1" id="KW-0472">Membrane</keyword>
<dbReference type="RefSeq" id="WP_198882160.1">
    <property type="nucleotide sequence ID" value="NZ_JAEKJA010000007.1"/>
</dbReference>
<organism evidence="2 3">
    <name type="scientific">Acuticoccus mangrovi</name>
    <dbReference type="NCBI Taxonomy" id="2796142"/>
    <lineage>
        <taxon>Bacteria</taxon>
        <taxon>Pseudomonadati</taxon>
        <taxon>Pseudomonadota</taxon>
        <taxon>Alphaproteobacteria</taxon>
        <taxon>Hyphomicrobiales</taxon>
        <taxon>Amorphaceae</taxon>
        <taxon>Acuticoccus</taxon>
    </lineage>
</organism>
<evidence type="ECO:0000256" key="1">
    <source>
        <dbReference type="SAM" id="Phobius"/>
    </source>
</evidence>
<name>A0A934MHP1_9HYPH</name>
<keyword evidence="3" id="KW-1185">Reference proteome</keyword>
<gene>
    <name evidence="2" type="ORF">JCR33_11360</name>
</gene>
<keyword evidence="1" id="KW-1133">Transmembrane helix</keyword>
<reference evidence="2" key="1">
    <citation type="submission" date="2020-12" db="EMBL/GenBank/DDBJ databases">
        <title>Bacterial taxonomy.</title>
        <authorList>
            <person name="Pan X."/>
        </authorList>
    </citation>
    <scope>NUCLEOTIDE SEQUENCE</scope>
    <source>
        <strain evidence="2">B2012</strain>
    </source>
</reference>
<accession>A0A934MHP1</accession>
<evidence type="ECO:0000313" key="2">
    <source>
        <dbReference type="EMBL" id="MBJ3776291.1"/>
    </source>
</evidence>
<keyword evidence="1" id="KW-0812">Transmembrane</keyword>
<sequence length="40" mass="4351">MMGRDARKDMDAYGFAPWIVGVFLAAGLIALMFEFAAPIS</sequence>
<comment type="caution">
    <text evidence="2">The sequence shown here is derived from an EMBL/GenBank/DDBJ whole genome shotgun (WGS) entry which is preliminary data.</text>
</comment>
<dbReference type="Proteomes" id="UP000609531">
    <property type="component" value="Unassembled WGS sequence"/>
</dbReference>